<accession>A0ABV5BET3</accession>
<keyword evidence="2" id="KW-0902">Two-component regulatory system</keyword>
<keyword evidence="3" id="KW-0805">Transcription regulation</keyword>
<dbReference type="PANTHER" id="PTHR35807">
    <property type="entry name" value="TRANSCRIPTIONAL REGULATOR REDD-RELATED"/>
    <property type="match status" value="1"/>
</dbReference>
<sequence>MNVILLDNDRFALDYLEEQLLRTANVTIVGKYLNPLLGKARTLSDEVDVVFLDVNLGTVNGVQLAEQILEVKPGLKFVFVTTYYEYAIKAFELNAVDYILKPACSIRLAKTLQRIEGKERSGVHVRRIDEPMTLHVFQQVTIASKNEGTMLHWRTTKAQEMFLYLLQHRGQLVRKSVLLDLLWPEYDSYKVSSQLYSTVYQVRRTLEPYRERLQIERHTDGYILRLHNVIVDAKDWERKINAAPPISGETIEYYEQTMRLYTGDYLQEYDFWWAEGERHRLKMLWMNTALLMAKWYQDAHYLEKAIGWYHEICSREPQAEEAHFALISIYASIGNHIAVDRQYRLLVKVLQEELSELPSPYIDDWYRSWKQQRVKFSIQG</sequence>
<dbReference type="EMBL" id="JBHILM010000037">
    <property type="protein sequence ID" value="MFB5684203.1"/>
    <property type="molecule type" value="Genomic_DNA"/>
</dbReference>
<dbReference type="Pfam" id="PF03704">
    <property type="entry name" value="BTAD"/>
    <property type="match status" value="1"/>
</dbReference>
<keyword evidence="5" id="KW-0804">Transcription</keyword>
<evidence type="ECO:0000256" key="5">
    <source>
        <dbReference type="ARBA" id="ARBA00023163"/>
    </source>
</evidence>
<evidence type="ECO:0000313" key="11">
    <source>
        <dbReference type="Proteomes" id="UP001580407"/>
    </source>
</evidence>
<evidence type="ECO:0000256" key="4">
    <source>
        <dbReference type="ARBA" id="ARBA00023125"/>
    </source>
</evidence>
<evidence type="ECO:0000259" key="8">
    <source>
        <dbReference type="PROSITE" id="PS50110"/>
    </source>
</evidence>
<dbReference type="InterPro" id="IPR005158">
    <property type="entry name" value="BTAD"/>
</dbReference>
<dbReference type="InterPro" id="IPR011006">
    <property type="entry name" value="CheY-like_superfamily"/>
</dbReference>
<dbReference type="Proteomes" id="UP001580407">
    <property type="component" value="Unassembled WGS sequence"/>
</dbReference>
<dbReference type="Gene3D" id="1.25.40.10">
    <property type="entry name" value="Tetratricopeptide repeat domain"/>
    <property type="match status" value="1"/>
</dbReference>
<protein>
    <submittedName>
        <fullName evidence="10">Response regulator</fullName>
    </submittedName>
</protein>
<dbReference type="Pfam" id="PF00072">
    <property type="entry name" value="Response_reg"/>
    <property type="match status" value="1"/>
</dbReference>
<proteinExistence type="inferred from homology"/>
<dbReference type="RefSeq" id="WP_375527919.1">
    <property type="nucleotide sequence ID" value="NZ_JBHILM010000037.1"/>
</dbReference>
<evidence type="ECO:0000256" key="2">
    <source>
        <dbReference type="ARBA" id="ARBA00023012"/>
    </source>
</evidence>
<evidence type="ECO:0000313" key="10">
    <source>
        <dbReference type="EMBL" id="MFB5684203.1"/>
    </source>
</evidence>
<dbReference type="Gene3D" id="3.40.50.2300">
    <property type="match status" value="1"/>
</dbReference>
<dbReference type="SUPFAM" id="SSF52172">
    <property type="entry name" value="CheY-like"/>
    <property type="match status" value="1"/>
</dbReference>
<dbReference type="SUPFAM" id="SSF46894">
    <property type="entry name" value="C-terminal effector domain of the bipartite response regulators"/>
    <property type="match status" value="1"/>
</dbReference>
<evidence type="ECO:0000256" key="1">
    <source>
        <dbReference type="ARBA" id="ARBA00005820"/>
    </source>
</evidence>
<dbReference type="Gene3D" id="1.10.10.10">
    <property type="entry name" value="Winged helix-like DNA-binding domain superfamily/Winged helix DNA-binding domain"/>
    <property type="match status" value="1"/>
</dbReference>
<gene>
    <name evidence="10" type="ORF">ACE3NQ_25210</name>
</gene>
<dbReference type="InterPro" id="IPR001789">
    <property type="entry name" value="Sig_transdc_resp-reg_receiver"/>
</dbReference>
<evidence type="ECO:0000256" key="6">
    <source>
        <dbReference type="PROSITE-ProRule" id="PRU00169"/>
    </source>
</evidence>
<reference evidence="10 11" key="1">
    <citation type="submission" date="2024-09" db="EMBL/GenBank/DDBJ databases">
        <authorList>
            <person name="Ruan L."/>
        </authorList>
    </citation>
    <scope>NUCLEOTIDE SEQUENCE [LARGE SCALE GENOMIC DNA]</scope>
    <source>
        <strain evidence="10 11">D33</strain>
    </source>
</reference>
<feature type="domain" description="Response regulatory" evidence="8">
    <location>
        <begin position="2"/>
        <end position="116"/>
    </location>
</feature>
<keyword evidence="4 7" id="KW-0238">DNA-binding</keyword>
<dbReference type="SMART" id="SM01043">
    <property type="entry name" value="BTAD"/>
    <property type="match status" value="1"/>
</dbReference>
<dbReference type="InterPro" id="IPR011990">
    <property type="entry name" value="TPR-like_helical_dom_sf"/>
</dbReference>
<dbReference type="PANTHER" id="PTHR35807:SF2">
    <property type="entry name" value="TRANSCRIPTIONAL ACTIVATOR DOMAIN"/>
    <property type="match status" value="1"/>
</dbReference>
<dbReference type="PROSITE" id="PS50110">
    <property type="entry name" value="RESPONSE_REGULATORY"/>
    <property type="match status" value="1"/>
</dbReference>
<dbReference type="SMART" id="SM00448">
    <property type="entry name" value="REC"/>
    <property type="match status" value="1"/>
</dbReference>
<comment type="similarity">
    <text evidence="1">Belongs to the AfsR/DnrI/RedD regulatory family.</text>
</comment>
<evidence type="ECO:0000259" key="9">
    <source>
        <dbReference type="PROSITE" id="PS51755"/>
    </source>
</evidence>
<feature type="modified residue" description="4-aspartylphosphate" evidence="6">
    <location>
        <position position="53"/>
    </location>
</feature>
<keyword evidence="6" id="KW-0597">Phosphoprotein</keyword>
<evidence type="ECO:0000256" key="7">
    <source>
        <dbReference type="PROSITE-ProRule" id="PRU01091"/>
    </source>
</evidence>
<dbReference type="InterPro" id="IPR051677">
    <property type="entry name" value="AfsR-DnrI-RedD_regulator"/>
</dbReference>
<dbReference type="InterPro" id="IPR001867">
    <property type="entry name" value="OmpR/PhoB-type_DNA-bd"/>
</dbReference>
<keyword evidence="11" id="KW-1185">Reference proteome</keyword>
<comment type="caution">
    <text evidence="10">The sequence shown here is derived from an EMBL/GenBank/DDBJ whole genome shotgun (WGS) entry which is preliminary data.</text>
</comment>
<name>A0ABV5BET3_9BACL</name>
<feature type="DNA-binding region" description="OmpR/PhoB-type" evidence="7">
    <location>
        <begin position="123"/>
        <end position="226"/>
    </location>
</feature>
<evidence type="ECO:0000256" key="3">
    <source>
        <dbReference type="ARBA" id="ARBA00023015"/>
    </source>
</evidence>
<feature type="domain" description="OmpR/PhoB-type" evidence="9">
    <location>
        <begin position="123"/>
        <end position="226"/>
    </location>
</feature>
<dbReference type="SMART" id="SM00862">
    <property type="entry name" value="Trans_reg_C"/>
    <property type="match status" value="1"/>
</dbReference>
<dbReference type="PROSITE" id="PS51755">
    <property type="entry name" value="OMPR_PHOB"/>
    <property type="match status" value="1"/>
</dbReference>
<dbReference type="InterPro" id="IPR036388">
    <property type="entry name" value="WH-like_DNA-bd_sf"/>
</dbReference>
<dbReference type="SUPFAM" id="SSF48452">
    <property type="entry name" value="TPR-like"/>
    <property type="match status" value="1"/>
</dbReference>
<dbReference type="InterPro" id="IPR016032">
    <property type="entry name" value="Sig_transdc_resp-reg_C-effctor"/>
</dbReference>
<organism evidence="10 11">
    <name type="scientific">Paenibacillus terreus</name>
    <dbReference type="NCBI Taxonomy" id="1387834"/>
    <lineage>
        <taxon>Bacteria</taxon>
        <taxon>Bacillati</taxon>
        <taxon>Bacillota</taxon>
        <taxon>Bacilli</taxon>
        <taxon>Bacillales</taxon>
        <taxon>Paenibacillaceae</taxon>
        <taxon>Paenibacillus</taxon>
    </lineage>
</organism>